<dbReference type="OrthoDB" id="9790409at2"/>
<proteinExistence type="predicted"/>
<keyword evidence="1" id="KW-0472">Membrane</keyword>
<sequence>MTILRSIAAFVCGLVFSFGLILGGMLDPARVLAFLDLAGVWNPSLMFVLGGAVCVAFAGVRLARCLKRPVLDETFALPTARQIDAPLVVGSCLFGLGWGMAGFCPGPAVASVGAGVWQGCVFTAAMLAGMLVFERVKPAR</sequence>
<evidence type="ECO:0000313" key="2">
    <source>
        <dbReference type="EMBL" id="GEB85546.1"/>
    </source>
</evidence>
<gene>
    <name evidence="2" type="ORF">APE01nite_13430</name>
</gene>
<keyword evidence="1" id="KW-1133">Transmembrane helix</keyword>
<evidence type="ECO:0000313" key="3">
    <source>
        <dbReference type="Proteomes" id="UP000317730"/>
    </source>
</evidence>
<organism evidence="2 3">
    <name type="scientific">Acetobacter peroxydans</name>
    <dbReference type="NCBI Taxonomy" id="104098"/>
    <lineage>
        <taxon>Bacteria</taxon>
        <taxon>Pseudomonadati</taxon>
        <taxon>Pseudomonadota</taxon>
        <taxon>Alphaproteobacteria</taxon>
        <taxon>Acetobacterales</taxon>
        <taxon>Acetobacteraceae</taxon>
        <taxon>Acetobacter</taxon>
    </lineage>
</organism>
<feature type="transmembrane region" description="Helical" evidence="1">
    <location>
        <begin position="83"/>
        <end position="103"/>
    </location>
</feature>
<keyword evidence="1" id="KW-0812">Transmembrane</keyword>
<feature type="transmembrane region" description="Helical" evidence="1">
    <location>
        <begin position="45"/>
        <end position="63"/>
    </location>
</feature>
<reference evidence="2 3" key="1">
    <citation type="submission" date="2019-06" db="EMBL/GenBank/DDBJ databases">
        <title>Whole genome shotgun sequence of Acetobacter peroxydans NBRC 13755.</title>
        <authorList>
            <person name="Hosoyama A."/>
            <person name="Uohara A."/>
            <person name="Ohji S."/>
            <person name="Ichikawa N."/>
        </authorList>
    </citation>
    <scope>NUCLEOTIDE SEQUENCE [LARGE SCALE GENOMIC DNA]</scope>
    <source>
        <strain evidence="2 3">NBRC 13755</strain>
    </source>
</reference>
<dbReference type="RefSeq" id="WP_141375901.1">
    <property type="nucleotide sequence ID" value="NZ_BAPL01000005.1"/>
</dbReference>
<feature type="transmembrane region" description="Helical" evidence="1">
    <location>
        <begin position="115"/>
        <end position="133"/>
    </location>
</feature>
<feature type="transmembrane region" description="Helical" evidence="1">
    <location>
        <begin position="7"/>
        <end position="25"/>
    </location>
</feature>
<dbReference type="Pfam" id="PF20398">
    <property type="entry name" value="DUF6691"/>
    <property type="match status" value="1"/>
</dbReference>
<dbReference type="Proteomes" id="UP000317730">
    <property type="component" value="Unassembled WGS sequence"/>
</dbReference>
<dbReference type="AlphaFoldDB" id="A0A4Y3TT07"/>
<accession>A0A4Y3TT07</accession>
<evidence type="ECO:0000256" key="1">
    <source>
        <dbReference type="SAM" id="Phobius"/>
    </source>
</evidence>
<dbReference type="InterPro" id="IPR046513">
    <property type="entry name" value="DUF6691"/>
</dbReference>
<comment type="caution">
    <text evidence="2">The sequence shown here is derived from an EMBL/GenBank/DDBJ whole genome shotgun (WGS) entry which is preliminary data.</text>
</comment>
<keyword evidence="3" id="KW-1185">Reference proteome</keyword>
<name>A0A4Y3TT07_9PROT</name>
<dbReference type="EMBL" id="BJMV01000006">
    <property type="protein sequence ID" value="GEB85546.1"/>
    <property type="molecule type" value="Genomic_DNA"/>
</dbReference>
<protein>
    <submittedName>
        <fullName evidence="2">Membrane protein</fullName>
    </submittedName>
</protein>